<evidence type="ECO:0000313" key="2">
    <source>
        <dbReference type="EMBL" id="PNJ14576.1"/>
    </source>
</evidence>
<evidence type="ECO:0000313" key="3">
    <source>
        <dbReference type="EMBL" id="PNJ14578.1"/>
    </source>
</evidence>
<evidence type="ECO:0000259" key="1">
    <source>
        <dbReference type="PROSITE" id="PS50181"/>
    </source>
</evidence>
<name>A0A2J8S1D7_PONAB</name>
<gene>
    <name evidence="2" type="ORF">CR201_G0047157</name>
</gene>
<protein>
    <submittedName>
        <fullName evidence="3">FBXL12 isoform 11</fullName>
    </submittedName>
    <submittedName>
        <fullName evidence="2">FBXL12 isoform 9</fullName>
    </submittedName>
</protein>
<organism evidence="2">
    <name type="scientific">Pongo abelii</name>
    <name type="common">Sumatran orangutan</name>
    <name type="synonym">Pongo pygmaeus abelii</name>
    <dbReference type="NCBI Taxonomy" id="9601"/>
    <lineage>
        <taxon>Eukaryota</taxon>
        <taxon>Metazoa</taxon>
        <taxon>Chordata</taxon>
        <taxon>Craniata</taxon>
        <taxon>Vertebrata</taxon>
        <taxon>Euteleostomi</taxon>
        <taxon>Mammalia</taxon>
        <taxon>Eutheria</taxon>
        <taxon>Euarchontoglires</taxon>
        <taxon>Primates</taxon>
        <taxon>Haplorrhini</taxon>
        <taxon>Catarrhini</taxon>
        <taxon>Hominidae</taxon>
        <taxon>Pongo</taxon>
    </lineage>
</organism>
<proteinExistence type="predicted"/>
<feature type="non-terminal residue" evidence="2">
    <location>
        <position position="86"/>
    </location>
</feature>
<dbReference type="InterPro" id="IPR001810">
    <property type="entry name" value="F-box_dom"/>
</dbReference>
<sequence length="86" mass="9163">MATLVELPDSVLLEIFSYLPVRDRIRISRCGPASRGKGRAEGAAGTWRCDVARGWGRSNRASPPPGSVTAGRGWWTTGGCGDMLTS</sequence>
<comment type="caution">
    <text evidence="2">The sequence shown here is derived from an EMBL/GenBank/DDBJ whole genome shotgun (WGS) entry which is preliminary data.</text>
</comment>
<dbReference type="EMBL" id="NDHI03003626">
    <property type="protein sequence ID" value="PNJ14576.1"/>
    <property type="molecule type" value="Genomic_DNA"/>
</dbReference>
<dbReference type="AlphaFoldDB" id="A0A2J8S1D7"/>
<reference evidence="2" key="1">
    <citation type="submission" date="2017-12" db="EMBL/GenBank/DDBJ databases">
        <title>High-resolution comparative analysis of great ape genomes.</title>
        <authorList>
            <person name="Pollen A."/>
            <person name="Hastie A."/>
            <person name="Hormozdiari F."/>
            <person name="Dougherty M."/>
            <person name="Liu R."/>
            <person name="Chaisson M."/>
            <person name="Hoppe E."/>
            <person name="Hill C."/>
            <person name="Pang A."/>
            <person name="Hillier L."/>
            <person name="Baker C."/>
            <person name="Armstrong J."/>
            <person name="Shendure J."/>
            <person name="Paten B."/>
            <person name="Wilson R."/>
            <person name="Chao H."/>
            <person name="Schneider V."/>
            <person name="Ventura M."/>
            <person name="Kronenberg Z."/>
            <person name="Murali S."/>
            <person name="Gordon D."/>
            <person name="Cantsilieris S."/>
            <person name="Munson K."/>
            <person name="Nelson B."/>
            <person name="Raja A."/>
            <person name="Underwood J."/>
            <person name="Diekhans M."/>
            <person name="Fiddes I."/>
            <person name="Haussler D."/>
            <person name="Eichler E."/>
        </authorList>
    </citation>
    <scope>NUCLEOTIDE SEQUENCE [LARGE SCALE GENOMIC DNA]</scope>
    <source>
        <strain evidence="2">Susie</strain>
    </source>
</reference>
<accession>A0A2J8S1D7</accession>
<dbReference type="InterPro" id="IPR036047">
    <property type="entry name" value="F-box-like_dom_sf"/>
</dbReference>
<dbReference type="PROSITE" id="PS50181">
    <property type="entry name" value="FBOX"/>
    <property type="match status" value="1"/>
</dbReference>
<dbReference type="Pfam" id="PF12937">
    <property type="entry name" value="F-box-like"/>
    <property type="match status" value="1"/>
</dbReference>
<dbReference type="EMBL" id="NDHI03003626">
    <property type="protein sequence ID" value="PNJ14578.1"/>
    <property type="molecule type" value="Genomic_DNA"/>
</dbReference>
<feature type="domain" description="F-box" evidence="1">
    <location>
        <begin position="1"/>
        <end position="30"/>
    </location>
</feature>
<dbReference type="SUPFAM" id="SSF81383">
    <property type="entry name" value="F-box domain"/>
    <property type="match status" value="1"/>
</dbReference>
<dbReference type="Gene3D" id="1.20.1280.50">
    <property type="match status" value="1"/>
</dbReference>